<proteinExistence type="predicted"/>
<dbReference type="Proteomes" id="UP000521199">
    <property type="component" value="Unassembled WGS sequence"/>
</dbReference>
<feature type="chain" id="PRO_5030525382" evidence="1">
    <location>
        <begin position="20"/>
        <end position="122"/>
    </location>
</feature>
<feature type="signal peptide" evidence="1">
    <location>
        <begin position="1"/>
        <end position="19"/>
    </location>
</feature>
<dbReference type="RefSeq" id="WP_183960081.1">
    <property type="nucleotide sequence ID" value="NZ_JACHHP010000002.1"/>
</dbReference>
<name>A0A7W8D408_9GAMM</name>
<evidence type="ECO:0000256" key="1">
    <source>
        <dbReference type="SAM" id="SignalP"/>
    </source>
</evidence>
<reference evidence="2 3" key="1">
    <citation type="submission" date="2020-08" db="EMBL/GenBank/DDBJ databases">
        <title>Genomic Encyclopedia of Type Strains, Phase IV (KMG-IV): sequencing the most valuable type-strain genomes for metagenomic binning, comparative biology and taxonomic classification.</title>
        <authorList>
            <person name="Goeker M."/>
        </authorList>
    </citation>
    <scope>NUCLEOTIDE SEQUENCE [LARGE SCALE GENOMIC DNA]</scope>
    <source>
        <strain evidence="2 3">DSM 24163</strain>
    </source>
</reference>
<sequence length="122" mass="12644">MSNRFACGLALSFAACCSAAQPPQSDPQRLHAMVREVRPPGVDVLNLGSIDGSVRLLGTAQTLGAIRTLASRMAASGLVADPHVDAVHSPKEGPHVFALSGRDRNVSIATMPTGAMPAASEW</sequence>
<evidence type="ECO:0000313" key="3">
    <source>
        <dbReference type="Proteomes" id="UP000521199"/>
    </source>
</evidence>
<organism evidence="2 3">
    <name type="scientific">Chiayiivirga flava</name>
    <dbReference type="NCBI Taxonomy" id="659595"/>
    <lineage>
        <taxon>Bacteria</taxon>
        <taxon>Pseudomonadati</taxon>
        <taxon>Pseudomonadota</taxon>
        <taxon>Gammaproteobacteria</taxon>
        <taxon>Lysobacterales</taxon>
        <taxon>Lysobacteraceae</taxon>
        <taxon>Chiayiivirga</taxon>
    </lineage>
</organism>
<evidence type="ECO:0000313" key="2">
    <source>
        <dbReference type="EMBL" id="MBB5207535.1"/>
    </source>
</evidence>
<gene>
    <name evidence="2" type="ORF">HNQ52_001064</name>
</gene>
<protein>
    <submittedName>
        <fullName evidence="2">Uncharacterized protein</fullName>
    </submittedName>
</protein>
<comment type="caution">
    <text evidence="2">The sequence shown here is derived from an EMBL/GenBank/DDBJ whole genome shotgun (WGS) entry which is preliminary data.</text>
</comment>
<dbReference type="AlphaFoldDB" id="A0A7W8D408"/>
<accession>A0A7W8D408</accession>
<dbReference type="EMBL" id="JACHHP010000002">
    <property type="protein sequence ID" value="MBB5207535.1"/>
    <property type="molecule type" value="Genomic_DNA"/>
</dbReference>
<keyword evidence="1" id="KW-0732">Signal</keyword>
<dbReference type="PROSITE" id="PS51257">
    <property type="entry name" value="PROKAR_LIPOPROTEIN"/>
    <property type="match status" value="1"/>
</dbReference>
<keyword evidence="3" id="KW-1185">Reference proteome</keyword>